<dbReference type="Pfam" id="PF07690">
    <property type="entry name" value="MFS_1"/>
    <property type="match status" value="1"/>
</dbReference>
<dbReference type="OrthoDB" id="2130629at2759"/>
<organism evidence="8 9">
    <name type="scientific">Thelonectria olida</name>
    <dbReference type="NCBI Taxonomy" id="1576542"/>
    <lineage>
        <taxon>Eukaryota</taxon>
        <taxon>Fungi</taxon>
        <taxon>Dikarya</taxon>
        <taxon>Ascomycota</taxon>
        <taxon>Pezizomycotina</taxon>
        <taxon>Sordariomycetes</taxon>
        <taxon>Hypocreomycetidae</taxon>
        <taxon>Hypocreales</taxon>
        <taxon>Nectriaceae</taxon>
        <taxon>Thelonectria</taxon>
    </lineage>
</organism>
<feature type="transmembrane region" description="Helical" evidence="6">
    <location>
        <begin position="7"/>
        <end position="34"/>
    </location>
</feature>
<keyword evidence="9" id="KW-1185">Reference proteome</keyword>
<evidence type="ECO:0000313" key="8">
    <source>
        <dbReference type="EMBL" id="KAH6884588.1"/>
    </source>
</evidence>
<feature type="transmembrane region" description="Helical" evidence="6">
    <location>
        <begin position="316"/>
        <end position="334"/>
    </location>
</feature>
<keyword evidence="4 6" id="KW-0472">Membrane</keyword>
<sequence>MSKKRTFVVISSVTFITGIGSLLSGVVTVCLPTMVEDLQIAPGLLLWPASVFALTSGCTLLVCGAMADLFGARQLYLLGCFCQSVVTLACGLSRTGTQIIVFRAFAGISISMCLPSSVSLITHSFLPGKRRNIAFAAMGGGQPVGFAIGLSLGGVFADTIGWRWSFYLAAILNTIAFCLALRSLPHIGNNHPVTWQRFLAEVDIVGALLASASLSMLSYVLAIITDNAESFVGATNIVLFVLSLLTFAAFILWNGRQERLNRPAIIPNSLWKNRVFSSICLSVFLVLGAFNATEAFISFFFQYIQDLSAMKASVSLLPAPVGGVLASLLIGALVHRTRADVMSFGSVILSSSTPLAMALVNPSWSYWVCIFPALFFNAVGADMLYTISNLLITSLFPARTQGVAGGVYNTLAQIGKSFGLACGGAVAGAITGKYKGDKNSKEALLEGYRAAFWFCFALYGAALVVIVWGLRRIGKVGKKQD</sequence>
<feature type="transmembrane region" description="Helical" evidence="6">
    <location>
        <begin position="40"/>
        <end position="63"/>
    </location>
</feature>
<accession>A0A9P8VZC4</accession>
<feature type="transmembrane region" description="Helical" evidence="6">
    <location>
        <begin position="133"/>
        <end position="152"/>
    </location>
</feature>
<dbReference type="InterPro" id="IPR020846">
    <property type="entry name" value="MFS_dom"/>
</dbReference>
<dbReference type="PROSITE" id="PS50850">
    <property type="entry name" value="MFS"/>
    <property type="match status" value="1"/>
</dbReference>
<feature type="domain" description="Major facilitator superfamily (MFS) profile" evidence="7">
    <location>
        <begin position="6"/>
        <end position="474"/>
    </location>
</feature>
<dbReference type="Proteomes" id="UP000777438">
    <property type="component" value="Unassembled WGS sequence"/>
</dbReference>
<feature type="transmembrane region" description="Helical" evidence="6">
    <location>
        <begin position="204"/>
        <end position="225"/>
    </location>
</feature>
<feature type="transmembrane region" description="Helical" evidence="6">
    <location>
        <begin position="341"/>
        <end position="359"/>
    </location>
</feature>
<dbReference type="GO" id="GO:0016020">
    <property type="term" value="C:membrane"/>
    <property type="evidence" value="ECO:0007669"/>
    <property type="project" value="UniProtKB-SubCell"/>
</dbReference>
<dbReference type="GO" id="GO:0022857">
    <property type="term" value="F:transmembrane transporter activity"/>
    <property type="evidence" value="ECO:0007669"/>
    <property type="project" value="InterPro"/>
</dbReference>
<evidence type="ECO:0000256" key="1">
    <source>
        <dbReference type="ARBA" id="ARBA00004141"/>
    </source>
</evidence>
<keyword evidence="3 6" id="KW-1133">Transmembrane helix</keyword>
<protein>
    <submittedName>
        <fullName evidence="8">Integral membrane protein</fullName>
    </submittedName>
</protein>
<gene>
    <name evidence="8" type="ORF">B0T10DRAFT_409946</name>
</gene>
<evidence type="ECO:0000313" key="9">
    <source>
        <dbReference type="Proteomes" id="UP000777438"/>
    </source>
</evidence>
<feature type="transmembrane region" description="Helical" evidence="6">
    <location>
        <begin position="75"/>
        <end position="94"/>
    </location>
</feature>
<comment type="subcellular location">
    <subcellularLocation>
        <location evidence="1">Membrane</location>
        <topology evidence="1">Multi-pass membrane protein</topology>
    </subcellularLocation>
</comment>
<feature type="transmembrane region" description="Helical" evidence="6">
    <location>
        <begin position="406"/>
        <end position="430"/>
    </location>
</feature>
<dbReference type="Gene3D" id="1.20.1250.20">
    <property type="entry name" value="MFS general substrate transporter like domains"/>
    <property type="match status" value="2"/>
</dbReference>
<evidence type="ECO:0000256" key="6">
    <source>
        <dbReference type="SAM" id="Phobius"/>
    </source>
</evidence>
<feature type="transmembrane region" description="Helical" evidence="6">
    <location>
        <begin position="450"/>
        <end position="470"/>
    </location>
</feature>
<keyword evidence="5" id="KW-0325">Glycoprotein</keyword>
<feature type="transmembrane region" description="Helical" evidence="6">
    <location>
        <begin position="275"/>
        <end position="304"/>
    </location>
</feature>
<dbReference type="InterPro" id="IPR036259">
    <property type="entry name" value="MFS_trans_sf"/>
</dbReference>
<evidence type="ECO:0000256" key="2">
    <source>
        <dbReference type="ARBA" id="ARBA00022692"/>
    </source>
</evidence>
<name>A0A9P8VZC4_9HYPO</name>
<comment type="caution">
    <text evidence="8">The sequence shown here is derived from an EMBL/GenBank/DDBJ whole genome shotgun (WGS) entry which is preliminary data.</text>
</comment>
<dbReference type="SUPFAM" id="SSF103473">
    <property type="entry name" value="MFS general substrate transporter"/>
    <property type="match status" value="1"/>
</dbReference>
<dbReference type="InterPro" id="IPR011701">
    <property type="entry name" value="MFS"/>
</dbReference>
<feature type="transmembrane region" description="Helical" evidence="6">
    <location>
        <begin position="164"/>
        <end position="184"/>
    </location>
</feature>
<keyword evidence="2 6" id="KW-0812">Transmembrane</keyword>
<feature type="transmembrane region" description="Helical" evidence="6">
    <location>
        <begin position="100"/>
        <end position="121"/>
    </location>
</feature>
<dbReference type="PANTHER" id="PTHR42718:SF27">
    <property type="entry name" value="TRANSPORTER, PUTATIVE-RELATED"/>
    <property type="match status" value="1"/>
</dbReference>
<dbReference type="AlphaFoldDB" id="A0A9P8VZC4"/>
<dbReference type="EMBL" id="JAGPYM010000020">
    <property type="protein sequence ID" value="KAH6884588.1"/>
    <property type="molecule type" value="Genomic_DNA"/>
</dbReference>
<evidence type="ECO:0000256" key="4">
    <source>
        <dbReference type="ARBA" id="ARBA00023136"/>
    </source>
</evidence>
<feature type="transmembrane region" description="Helical" evidence="6">
    <location>
        <begin position="231"/>
        <end position="254"/>
    </location>
</feature>
<evidence type="ECO:0000256" key="3">
    <source>
        <dbReference type="ARBA" id="ARBA00022989"/>
    </source>
</evidence>
<evidence type="ECO:0000259" key="7">
    <source>
        <dbReference type="PROSITE" id="PS50850"/>
    </source>
</evidence>
<evidence type="ECO:0000256" key="5">
    <source>
        <dbReference type="ARBA" id="ARBA00023180"/>
    </source>
</evidence>
<reference evidence="8 9" key="1">
    <citation type="journal article" date="2021" name="Nat. Commun.">
        <title>Genetic determinants of endophytism in the Arabidopsis root mycobiome.</title>
        <authorList>
            <person name="Mesny F."/>
            <person name="Miyauchi S."/>
            <person name="Thiergart T."/>
            <person name="Pickel B."/>
            <person name="Atanasova L."/>
            <person name="Karlsson M."/>
            <person name="Huettel B."/>
            <person name="Barry K.W."/>
            <person name="Haridas S."/>
            <person name="Chen C."/>
            <person name="Bauer D."/>
            <person name="Andreopoulos W."/>
            <person name="Pangilinan J."/>
            <person name="LaButti K."/>
            <person name="Riley R."/>
            <person name="Lipzen A."/>
            <person name="Clum A."/>
            <person name="Drula E."/>
            <person name="Henrissat B."/>
            <person name="Kohler A."/>
            <person name="Grigoriev I.V."/>
            <person name="Martin F.M."/>
            <person name="Hacquard S."/>
        </authorList>
    </citation>
    <scope>NUCLEOTIDE SEQUENCE [LARGE SCALE GENOMIC DNA]</scope>
    <source>
        <strain evidence="8 9">MPI-CAGE-CH-0241</strain>
    </source>
</reference>
<feature type="transmembrane region" description="Helical" evidence="6">
    <location>
        <begin position="365"/>
        <end position="385"/>
    </location>
</feature>
<proteinExistence type="predicted"/>
<dbReference type="PANTHER" id="PTHR42718">
    <property type="entry name" value="MAJOR FACILITATOR SUPERFAMILY MULTIDRUG TRANSPORTER MFSC"/>
    <property type="match status" value="1"/>
</dbReference>